<feature type="transmembrane region" description="Helical" evidence="6">
    <location>
        <begin position="179"/>
        <end position="197"/>
    </location>
</feature>
<dbReference type="PANTHER" id="PTHR23112:SF47">
    <property type="entry name" value="G-PROTEIN COUPLED RECEPTOR 157"/>
    <property type="match status" value="1"/>
</dbReference>
<feature type="domain" description="G-protein coupled receptors family 2 profile 2" evidence="7">
    <location>
        <begin position="8"/>
        <end position="284"/>
    </location>
</feature>
<evidence type="ECO:0000256" key="6">
    <source>
        <dbReference type="SAM" id="Phobius"/>
    </source>
</evidence>
<proteinExistence type="predicted"/>
<keyword evidence="2 6" id="KW-0812">Transmembrane</keyword>
<feature type="transmembrane region" description="Helical" evidence="6">
    <location>
        <begin position="120"/>
        <end position="142"/>
    </location>
</feature>
<evidence type="ECO:0000256" key="1">
    <source>
        <dbReference type="ARBA" id="ARBA00004141"/>
    </source>
</evidence>
<dbReference type="InterPro" id="IPR017452">
    <property type="entry name" value="GPCR_Rhodpsn_7TM"/>
</dbReference>
<feature type="transmembrane region" description="Helical" evidence="6">
    <location>
        <begin position="44"/>
        <end position="67"/>
    </location>
</feature>
<evidence type="ECO:0000256" key="5">
    <source>
        <dbReference type="SAM" id="MobiDB-lite"/>
    </source>
</evidence>
<evidence type="ECO:0000313" key="10">
    <source>
        <dbReference type="Proteomes" id="UP001519460"/>
    </source>
</evidence>
<organism evidence="9 10">
    <name type="scientific">Batillaria attramentaria</name>
    <dbReference type="NCBI Taxonomy" id="370345"/>
    <lineage>
        <taxon>Eukaryota</taxon>
        <taxon>Metazoa</taxon>
        <taxon>Spiralia</taxon>
        <taxon>Lophotrochozoa</taxon>
        <taxon>Mollusca</taxon>
        <taxon>Gastropoda</taxon>
        <taxon>Caenogastropoda</taxon>
        <taxon>Sorbeoconcha</taxon>
        <taxon>Cerithioidea</taxon>
        <taxon>Batillariidae</taxon>
        <taxon>Batillaria</taxon>
    </lineage>
</organism>
<protein>
    <recommendedName>
        <fullName evidence="11">G-protein coupled receptors family 2 profile 2 domain-containing protein</fullName>
    </recommendedName>
</protein>
<dbReference type="SUPFAM" id="SSF81321">
    <property type="entry name" value="Family A G protein-coupled receptor-like"/>
    <property type="match status" value="1"/>
</dbReference>
<comment type="subcellular location">
    <subcellularLocation>
        <location evidence="1">Membrane</location>
        <topology evidence="1">Multi-pass membrane protein</topology>
    </subcellularLocation>
</comment>
<evidence type="ECO:0008006" key="11">
    <source>
        <dbReference type="Google" id="ProtNLM"/>
    </source>
</evidence>
<evidence type="ECO:0000256" key="3">
    <source>
        <dbReference type="ARBA" id="ARBA00022989"/>
    </source>
</evidence>
<dbReference type="PANTHER" id="PTHR23112">
    <property type="entry name" value="G PROTEIN-COUPLED RECEPTOR 157-RELATED"/>
    <property type="match status" value="1"/>
</dbReference>
<dbReference type="Proteomes" id="UP001519460">
    <property type="component" value="Unassembled WGS sequence"/>
</dbReference>
<dbReference type="Gene3D" id="1.20.1070.10">
    <property type="entry name" value="Rhodopsin 7-helix transmembrane proteins"/>
    <property type="match status" value="1"/>
</dbReference>
<evidence type="ECO:0000259" key="7">
    <source>
        <dbReference type="PROSITE" id="PS50261"/>
    </source>
</evidence>
<dbReference type="InterPro" id="IPR000832">
    <property type="entry name" value="GPCR_2_secretin-like"/>
</dbReference>
<comment type="caution">
    <text evidence="9">The sequence shown here is derived from an EMBL/GenBank/DDBJ whole genome shotgun (WGS) entry which is preliminary data.</text>
</comment>
<evidence type="ECO:0000259" key="8">
    <source>
        <dbReference type="PROSITE" id="PS50262"/>
    </source>
</evidence>
<dbReference type="PROSITE" id="PS50262">
    <property type="entry name" value="G_PROTEIN_RECEP_F1_2"/>
    <property type="match status" value="1"/>
</dbReference>
<dbReference type="Pfam" id="PF00002">
    <property type="entry name" value="7tm_2"/>
    <property type="match status" value="1"/>
</dbReference>
<gene>
    <name evidence="9" type="ORF">BaRGS_00012723</name>
</gene>
<keyword evidence="3 6" id="KW-1133">Transmembrane helix</keyword>
<dbReference type="GO" id="GO:0007165">
    <property type="term" value="P:signal transduction"/>
    <property type="evidence" value="ECO:0007669"/>
    <property type="project" value="UniProtKB-ARBA"/>
</dbReference>
<dbReference type="InterPro" id="IPR022343">
    <property type="entry name" value="GCR1-cAMP_receptor"/>
</dbReference>
<feature type="compositionally biased region" description="Polar residues" evidence="5">
    <location>
        <begin position="299"/>
        <end position="312"/>
    </location>
</feature>
<dbReference type="GO" id="GO:0016020">
    <property type="term" value="C:membrane"/>
    <property type="evidence" value="ECO:0007669"/>
    <property type="project" value="UniProtKB-SubCell"/>
</dbReference>
<evidence type="ECO:0000313" key="9">
    <source>
        <dbReference type="EMBL" id="KAK7496022.1"/>
    </source>
</evidence>
<dbReference type="InterPro" id="IPR000848">
    <property type="entry name" value="GPCR_cAMP"/>
</dbReference>
<dbReference type="EMBL" id="JACVVK020000070">
    <property type="protein sequence ID" value="KAK7496022.1"/>
    <property type="molecule type" value="Genomic_DNA"/>
</dbReference>
<feature type="transmembrane region" description="Helical" evidence="6">
    <location>
        <begin position="218"/>
        <end position="239"/>
    </location>
</feature>
<dbReference type="PRINTS" id="PR02001">
    <property type="entry name" value="GCR1CAMPR"/>
</dbReference>
<dbReference type="PROSITE" id="PS50261">
    <property type="entry name" value="G_PROTEIN_RECEP_F2_4"/>
    <property type="match status" value="1"/>
</dbReference>
<sequence>MSTMDLVFVIVVSVTSFLSIPSCVIIVVMYMAIKSLRTTGRAMLVQLTIADLLTAIGNLMGVMWFLFRDSEILNSSMVYCEFHSALTIFSSIASFLWTTVTGISLYWAIVMNKPNTADKYWVHIWLICWVVPSAITVAALYMRVLGYDANLNQASWCWIDPGADLMVMWNFLTGKAWELMAYVLSVVLFGAVKLHLIRHKSMSKRVMGRQSGRKGNKVSNASAKLTFIPLVFIVIRLWGTVRFMWGFIDHDSASSPSASWIVPLQGFGDTAQGVCNFVMDVLFAQNVRRHLFRACAGGSENSPAERTCSGTGDNPKPRLGTISDCGQNVHQNRAFCETEN</sequence>
<accession>A0ABD0L945</accession>
<name>A0ABD0L945_9CAEN</name>
<dbReference type="AlphaFoldDB" id="A0ABD0L945"/>
<keyword evidence="4 6" id="KW-0472">Membrane</keyword>
<feature type="transmembrane region" description="Helical" evidence="6">
    <location>
        <begin position="87"/>
        <end position="108"/>
    </location>
</feature>
<keyword evidence="10" id="KW-1185">Reference proteome</keyword>
<dbReference type="InterPro" id="IPR017981">
    <property type="entry name" value="GPCR_2-like_7TM"/>
</dbReference>
<feature type="transmembrane region" description="Helical" evidence="6">
    <location>
        <begin position="6"/>
        <end position="32"/>
    </location>
</feature>
<dbReference type="PRINTS" id="PR00247">
    <property type="entry name" value="GPCRCAMP"/>
</dbReference>
<evidence type="ECO:0000256" key="4">
    <source>
        <dbReference type="ARBA" id="ARBA00023136"/>
    </source>
</evidence>
<evidence type="ECO:0000256" key="2">
    <source>
        <dbReference type="ARBA" id="ARBA00022692"/>
    </source>
</evidence>
<feature type="region of interest" description="Disordered" evidence="5">
    <location>
        <begin position="298"/>
        <end position="323"/>
    </location>
</feature>
<feature type="domain" description="G-protein coupled receptors family 1 profile" evidence="8">
    <location>
        <begin position="22"/>
        <end position="234"/>
    </location>
</feature>
<reference evidence="9 10" key="1">
    <citation type="journal article" date="2023" name="Sci. Data">
        <title>Genome assembly of the Korean intertidal mud-creeper Batillaria attramentaria.</title>
        <authorList>
            <person name="Patra A.K."/>
            <person name="Ho P.T."/>
            <person name="Jun S."/>
            <person name="Lee S.J."/>
            <person name="Kim Y."/>
            <person name="Won Y.J."/>
        </authorList>
    </citation>
    <scope>NUCLEOTIDE SEQUENCE [LARGE SCALE GENOMIC DNA]</scope>
    <source>
        <strain evidence="9">Wonlab-2016</strain>
    </source>
</reference>